<accession>A0A830FB16</accession>
<reference evidence="1" key="1">
    <citation type="journal article" date="2014" name="Int. J. Syst. Evol. Microbiol.">
        <title>Complete genome sequence of Corynebacterium casei LMG S-19264T (=DSM 44701T), isolated from a smear-ripened cheese.</title>
        <authorList>
            <consortium name="US DOE Joint Genome Institute (JGI-PGF)"/>
            <person name="Walter F."/>
            <person name="Albersmeier A."/>
            <person name="Kalinowski J."/>
            <person name="Ruckert C."/>
        </authorList>
    </citation>
    <scope>NUCLEOTIDE SEQUENCE</scope>
    <source>
        <strain evidence="1">JCM 19596</strain>
    </source>
</reference>
<protein>
    <submittedName>
        <fullName evidence="1">Uncharacterized protein</fullName>
    </submittedName>
</protein>
<proteinExistence type="predicted"/>
<dbReference type="SUPFAM" id="SSF82171">
    <property type="entry name" value="DPP6 N-terminal domain-like"/>
    <property type="match status" value="1"/>
</dbReference>
<dbReference type="EMBL" id="BMPG01000002">
    <property type="protein sequence ID" value="GGL57264.1"/>
    <property type="molecule type" value="Genomic_DNA"/>
</dbReference>
<dbReference type="AlphaFoldDB" id="A0A830FB16"/>
<dbReference type="OrthoDB" id="320255at2157"/>
<comment type="caution">
    <text evidence="1">The sequence shown here is derived from an EMBL/GenBank/DDBJ whole genome shotgun (WGS) entry which is preliminary data.</text>
</comment>
<reference evidence="1" key="2">
    <citation type="submission" date="2020-09" db="EMBL/GenBank/DDBJ databases">
        <authorList>
            <person name="Sun Q."/>
            <person name="Ohkuma M."/>
        </authorList>
    </citation>
    <scope>NUCLEOTIDE SEQUENCE</scope>
    <source>
        <strain evidence="1">JCM 19596</strain>
    </source>
</reference>
<evidence type="ECO:0000313" key="1">
    <source>
        <dbReference type="EMBL" id="GGL57264.1"/>
    </source>
</evidence>
<gene>
    <name evidence="1" type="ORF">GCM10009039_14310</name>
</gene>
<sequence>MWDIASGDSSGRWESVESPVKVTINDICNSVNGPCAVANRGYVIGRAKDGSWGVIVENGPGAKRRALHSIDVTDDGKRVWFGGAGGALGYYDVPTGEREDFSQPKGYGTAWHALTVSGPRNREKILLADGSGHTLPGDVGTDGIPDWGFQSKPNNGNALYDLTADDDGIGYGVDGSGNVWKTTADGWERIGIDRAQNSFYAVEAVGDLVFVGAGNGRYWEWDGRTWTPFRLGGGTIHAIHKNQDVTLAGGSSGTLRVRRGDGDWHPVEWNGNATVNGVLVHDPPIAVGQNGTIAEGVESKD</sequence>
<dbReference type="InterPro" id="IPR011047">
    <property type="entry name" value="Quinoprotein_ADH-like_sf"/>
</dbReference>
<dbReference type="Proteomes" id="UP000607197">
    <property type="component" value="Unassembled WGS sequence"/>
</dbReference>
<name>A0A830FB16_9EURY</name>
<dbReference type="RefSeq" id="WP_188977396.1">
    <property type="nucleotide sequence ID" value="NZ_BMPG01000002.1"/>
</dbReference>
<dbReference type="SUPFAM" id="SSF50998">
    <property type="entry name" value="Quinoprotein alcohol dehydrogenase-like"/>
    <property type="match status" value="1"/>
</dbReference>
<organism evidence="1 2">
    <name type="scientific">Halocalculus aciditolerans</name>
    <dbReference type="NCBI Taxonomy" id="1383812"/>
    <lineage>
        <taxon>Archaea</taxon>
        <taxon>Methanobacteriati</taxon>
        <taxon>Methanobacteriota</taxon>
        <taxon>Stenosarchaea group</taxon>
        <taxon>Halobacteria</taxon>
        <taxon>Halobacteriales</taxon>
        <taxon>Halobacteriaceae</taxon>
        <taxon>Halocalculus</taxon>
    </lineage>
</organism>
<keyword evidence="2" id="KW-1185">Reference proteome</keyword>
<evidence type="ECO:0000313" key="2">
    <source>
        <dbReference type="Proteomes" id="UP000607197"/>
    </source>
</evidence>